<proteinExistence type="predicted"/>
<feature type="compositionally biased region" description="Gly residues" evidence="1">
    <location>
        <begin position="36"/>
        <end position="47"/>
    </location>
</feature>
<reference evidence="3" key="1">
    <citation type="journal article" date="2019" name="Int. J. Syst. Evol. Microbiol.">
        <title>The Global Catalogue of Microorganisms (GCM) 10K type strain sequencing project: providing services to taxonomists for standard genome sequencing and annotation.</title>
        <authorList>
            <consortium name="The Broad Institute Genomics Platform"/>
            <consortium name="The Broad Institute Genome Sequencing Center for Infectious Disease"/>
            <person name="Wu L."/>
            <person name="Ma J."/>
        </authorList>
    </citation>
    <scope>NUCLEOTIDE SEQUENCE [LARGE SCALE GENOMIC DNA]</scope>
    <source>
        <strain evidence="3">JCM 18055</strain>
    </source>
</reference>
<evidence type="ECO:0000313" key="3">
    <source>
        <dbReference type="Proteomes" id="UP001500325"/>
    </source>
</evidence>
<accession>A0ABP8WXR8</accession>
<evidence type="ECO:0000256" key="1">
    <source>
        <dbReference type="SAM" id="MobiDB-lite"/>
    </source>
</evidence>
<name>A0ABP8WXR8_9PSEU</name>
<comment type="caution">
    <text evidence="2">The sequence shown here is derived from an EMBL/GenBank/DDBJ whole genome shotgun (WGS) entry which is preliminary data.</text>
</comment>
<gene>
    <name evidence="2" type="ORF">GCM10023215_36360</name>
</gene>
<organism evidence="2 3">
    <name type="scientific">Pseudonocardia yuanmonensis</name>
    <dbReference type="NCBI Taxonomy" id="1095914"/>
    <lineage>
        <taxon>Bacteria</taxon>
        <taxon>Bacillati</taxon>
        <taxon>Actinomycetota</taxon>
        <taxon>Actinomycetes</taxon>
        <taxon>Pseudonocardiales</taxon>
        <taxon>Pseudonocardiaceae</taxon>
        <taxon>Pseudonocardia</taxon>
    </lineage>
</organism>
<sequence length="112" mass="11265">MRPAVPVSALGRPGPPGVATEGETSLSGIDSVRGSSVGGVANGVAGGGEDRASGAIPGPRSAADAYRVSDDEVHRARLVVAENSQDPDDLRLLLDMLGLVSANPDLPPPVCR</sequence>
<protein>
    <submittedName>
        <fullName evidence="2">Uncharacterized protein</fullName>
    </submittedName>
</protein>
<keyword evidence="3" id="KW-1185">Reference proteome</keyword>
<dbReference type="EMBL" id="BAABIC010000011">
    <property type="protein sequence ID" value="GAA4695318.1"/>
    <property type="molecule type" value="Genomic_DNA"/>
</dbReference>
<dbReference type="Proteomes" id="UP001500325">
    <property type="component" value="Unassembled WGS sequence"/>
</dbReference>
<feature type="region of interest" description="Disordered" evidence="1">
    <location>
        <begin position="1"/>
        <end position="63"/>
    </location>
</feature>
<evidence type="ECO:0000313" key="2">
    <source>
        <dbReference type="EMBL" id="GAA4695318.1"/>
    </source>
</evidence>